<evidence type="ECO:0000256" key="1">
    <source>
        <dbReference type="ARBA" id="ARBA00023015"/>
    </source>
</evidence>
<sequence>MWAKLRSRKYLQRILLSLTVFIVVVLCVFASTMYVKMKSTTLHIQTEANRKVLAQVKYNVEYMDEILKNLMMSLYFDNEVIPILYGQTFSYESIATKLAKLDKLADSSTYLHSIILYNNYTHTYLSTNRKFQDNLHGEIGRFEQQIQQLENQHSLHKMQLIPFKISNDSMTAVDFFSYVMYRDEAMPTLKQSALILNVNPEWLFNNIKVINDLAYDKRSSVLLMDGQGNSYTSENRSANFLPADVAARIQASQADFESFTYGKGNNKSIVTVMSLGMYQWKAVSIQSYDYTLSELKGIRNMLVISTVLFLLLSAVIAYIISRRLYRPVERMIMQLKGTLPAGPKLMKEKDEWSYLSDVYASMIDKTNTAEIQHARNRQIVEGFHIRNLLTKSRSLTKDEFLHLLTEHDLAIDAEGPFMIGVCQIDDFETRMMQASADDQKIYRFALGNIGEELLSPWCKLIWIEMGDNHFVFLASLLDKDSFSLPAFEASLKEIQQIIQRYYQLSTTISYAAPFDHYLQIAEAYSEAQELIKYRMIFGHSTLLSSERVKVNERHEDLYQATQIEKQIIEHLRRGNSDELMKNFHQFFTYAISLTYTQFMYSILHMTVTVTKTISEMNENRSRPIAIDLRQFYKKVLEQETVGEIEGLFHALTAQLTNETSPGENDKTEILCHTMKEIIAENCNNPDFSLQTIAQLLKMSSAYIGRVFKQGTGTAVTEYINQVRLNNALALLEAKDISITEVMERVGYRSQSYFFKLFKAEYGTTPKDYRLRKVIGTDKI</sequence>
<protein>
    <recommendedName>
        <fullName evidence="6">HTH araC/xylS-type domain-containing protein</fullName>
    </recommendedName>
</protein>
<feature type="domain" description="HTH araC/xylS-type" evidence="6">
    <location>
        <begin position="672"/>
        <end position="771"/>
    </location>
</feature>
<dbReference type="PANTHER" id="PTHR43280">
    <property type="entry name" value="ARAC-FAMILY TRANSCRIPTIONAL REGULATOR"/>
    <property type="match status" value="1"/>
</dbReference>
<dbReference type="SUPFAM" id="SSF46689">
    <property type="entry name" value="Homeodomain-like"/>
    <property type="match status" value="1"/>
</dbReference>
<evidence type="ECO:0000256" key="2">
    <source>
        <dbReference type="ARBA" id="ARBA00023125"/>
    </source>
</evidence>
<proteinExistence type="predicted"/>
<keyword evidence="2" id="KW-0238">DNA-binding</keyword>
<comment type="caution">
    <text evidence="7">The sequence shown here is derived from an EMBL/GenBank/DDBJ whole genome shotgun (WGS) entry which is preliminary data.</text>
</comment>
<evidence type="ECO:0000259" key="6">
    <source>
        <dbReference type="PROSITE" id="PS01124"/>
    </source>
</evidence>
<keyword evidence="8" id="KW-1185">Reference proteome</keyword>
<reference evidence="8" key="1">
    <citation type="journal article" date="2019" name="Int. J. Syst. Evol. Microbiol.">
        <title>The Global Catalogue of Microorganisms (GCM) 10K type strain sequencing project: providing services to taxonomists for standard genome sequencing and annotation.</title>
        <authorList>
            <consortium name="The Broad Institute Genomics Platform"/>
            <consortium name="The Broad Institute Genome Sequencing Center for Infectious Disease"/>
            <person name="Wu L."/>
            <person name="Ma J."/>
        </authorList>
    </citation>
    <scope>NUCLEOTIDE SEQUENCE [LARGE SCALE GENOMIC DNA]</scope>
    <source>
        <strain evidence="8">CGMCC 1.15043</strain>
    </source>
</reference>
<dbReference type="Proteomes" id="UP000615455">
    <property type="component" value="Unassembled WGS sequence"/>
</dbReference>
<dbReference type="Pfam" id="PF12833">
    <property type="entry name" value="HTH_18"/>
    <property type="match status" value="1"/>
</dbReference>
<evidence type="ECO:0000256" key="5">
    <source>
        <dbReference type="SAM" id="Phobius"/>
    </source>
</evidence>
<organism evidence="7 8">
    <name type="scientific">Paenibacillus marchantiophytorum</name>
    <dbReference type="NCBI Taxonomy" id="1619310"/>
    <lineage>
        <taxon>Bacteria</taxon>
        <taxon>Bacillati</taxon>
        <taxon>Bacillota</taxon>
        <taxon>Bacilli</taxon>
        <taxon>Bacillales</taxon>
        <taxon>Paenibacillaceae</taxon>
        <taxon>Paenibacillus</taxon>
    </lineage>
</organism>
<keyword evidence="5" id="KW-1133">Transmembrane helix</keyword>
<evidence type="ECO:0000313" key="7">
    <source>
        <dbReference type="EMBL" id="GFZ75771.1"/>
    </source>
</evidence>
<evidence type="ECO:0000313" key="8">
    <source>
        <dbReference type="Proteomes" id="UP000615455"/>
    </source>
</evidence>
<dbReference type="PROSITE" id="PS01124">
    <property type="entry name" value="HTH_ARAC_FAMILY_2"/>
    <property type="match status" value="1"/>
</dbReference>
<dbReference type="SMART" id="SM00342">
    <property type="entry name" value="HTH_ARAC"/>
    <property type="match status" value="1"/>
</dbReference>
<gene>
    <name evidence="7" type="ORF">GCM10008018_21200</name>
</gene>
<evidence type="ECO:0000256" key="4">
    <source>
        <dbReference type="SAM" id="Coils"/>
    </source>
</evidence>
<dbReference type="PANTHER" id="PTHR43280:SF2">
    <property type="entry name" value="HTH-TYPE TRANSCRIPTIONAL REGULATOR EXSA"/>
    <property type="match status" value="1"/>
</dbReference>
<dbReference type="InterPro" id="IPR018060">
    <property type="entry name" value="HTH_AraC"/>
</dbReference>
<keyword evidence="5" id="KW-0812">Transmembrane</keyword>
<dbReference type="InterPro" id="IPR020449">
    <property type="entry name" value="Tscrpt_reg_AraC-type_HTH"/>
</dbReference>
<feature type="coiled-coil region" evidence="4">
    <location>
        <begin position="132"/>
        <end position="159"/>
    </location>
</feature>
<keyword evidence="1" id="KW-0805">Transcription regulation</keyword>
<feature type="transmembrane region" description="Helical" evidence="5">
    <location>
        <begin position="301"/>
        <end position="321"/>
    </location>
</feature>
<name>A0ABQ1EK71_9BACL</name>
<keyword evidence="5" id="KW-0472">Membrane</keyword>
<dbReference type="InterPro" id="IPR009057">
    <property type="entry name" value="Homeodomain-like_sf"/>
</dbReference>
<keyword evidence="4" id="KW-0175">Coiled coil</keyword>
<keyword evidence="3" id="KW-0804">Transcription</keyword>
<dbReference type="PRINTS" id="PR00032">
    <property type="entry name" value="HTHARAC"/>
</dbReference>
<dbReference type="Gene3D" id="1.10.10.60">
    <property type="entry name" value="Homeodomain-like"/>
    <property type="match status" value="2"/>
</dbReference>
<dbReference type="EMBL" id="BMHE01000008">
    <property type="protein sequence ID" value="GFZ75771.1"/>
    <property type="molecule type" value="Genomic_DNA"/>
</dbReference>
<accession>A0ABQ1EK71</accession>
<evidence type="ECO:0000256" key="3">
    <source>
        <dbReference type="ARBA" id="ARBA00023163"/>
    </source>
</evidence>